<keyword evidence="3 8" id="KW-0812">Transmembrane</keyword>
<gene>
    <name evidence="11" type="ORF">LTR69_001132</name>
</gene>
<dbReference type="PANTHER" id="PTHR24223">
    <property type="entry name" value="ATP-BINDING CASSETTE SUB-FAMILY C"/>
    <property type="match status" value="1"/>
</dbReference>
<dbReference type="InterPro" id="IPR036640">
    <property type="entry name" value="ABC1_TM_sf"/>
</dbReference>
<dbReference type="CDD" id="cd18580">
    <property type="entry name" value="ABC_6TM_ABCC_D2"/>
    <property type="match status" value="1"/>
</dbReference>
<keyword evidence="4" id="KW-0547">Nucleotide-binding</keyword>
<evidence type="ECO:0000256" key="4">
    <source>
        <dbReference type="ARBA" id="ARBA00022741"/>
    </source>
</evidence>
<dbReference type="InterPro" id="IPR050173">
    <property type="entry name" value="ABC_transporter_C-like"/>
</dbReference>
<comment type="subcellular location">
    <subcellularLocation>
        <location evidence="1">Membrane</location>
        <topology evidence="1">Multi-pass membrane protein</topology>
    </subcellularLocation>
</comment>
<feature type="domain" description="ABC transmembrane type-1" evidence="10">
    <location>
        <begin position="284"/>
        <end position="553"/>
    </location>
</feature>
<dbReference type="Gene3D" id="1.20.1560.10">
    <property type="entry name" value="ABC transporter type 1, transmembrane domain"/>
    <property type="match status" value="2"/>
</dbReference>
<sequence>MVYVISNNSDSAFGPAYSGPSRNFDFTLFFEDTVLTIIPATIFVVAAGARAAWLTTKPNKVSTSFSRLTKLVLLSAFVTIQLTVLLTRATNLELATRASIAAAVLDFSAACLLFVLSCYEHSRSITPSTIIGLYLFLSLPFDAARLRTFYLLRGYAAKGIANSLALSLAIKFMVLVTEAFEKRSILLEPYRDLPPETTSGIYSRSVFWWLNSLLRVGFAKTLRLNDLFDLDDTLLSANVQDRFRRRWASVKDHGRFSLLCTVLSVLKWQLLISALPRVLLSVDMFAQPFLVQETINFLGSQGKQSVPVGWGLAGAYFLVYSAQAILKGAYKHLLNRCAVQVRGGLVSLLYHKTIDLSLAAPDRSTSLTLMSSDIQRIVDPIQYVHDAWGCLVDVGLGMYLLYRNLGSACSGAALVYVLLALGTLWVTKVIASFQKRWLAAIEVRVSFTSALLHSIRNVKLLGLSEVIKVRTQGLREMEIEQCKRFRLINNVQILLQNGSNVFAPFAVFLWYYIQAKGSGQSLNLATAFSALTILRLVHAPLDTLFRVMPTLASSLSCFDRIQQYLLAPSRRDNRLSLDSVYDFDGYWESTTEGIEMGRLGSISRSLAEEALILRNCSFGWNEDAPRVVQDVDLSIKAGTVTMIIGPVGCGKSTLLKGFLSETPLSRGFVYLRNQSISFADQEAWVQNGTVRDAIRGLDSRDISSFDDAWYEEVIYCCGLAEDLSAFPKNDKTLIGSRGISLSGGQKQRLALARAVYSKAEVLILDDVFSGLDNDTEELIFRRLLSRSGPLRRLQTTIIMVTHAVHRLPCADLVVSLDRNGRVSEQGSYAALVASSNGYVHNLEVRFKQDHEVPEMYEPRPDFDAGKLDRAPVPAASSAEDSADAQNLLRRTGEWSTYKHYFKSCGYVSSLLSFTWSAVWMLAVNTPGVLVKFFANGSGQSTTFIAVFAAVAATAAVAIGLLGYQVFLDMQPRSSSHLHLDLLQTVLDAPLSFFTRTDVGTIINRFSQDMAMVDNDVPYAYADTTISLCSCIMSVALVASGTGYFGAIVPVVAAALYVVQKYYLRTSRQMRLLDLEERAPLYTWFGETASGLASVRAFGWAEKFANRNLELLDRSQRPFYLMFCIQRWLGIVLDLMVAIMVTILMVMVVVRRDSIEPGLVGLSLMSVVDLSDSLTGLVSRWTNLETSIGAITRLTDFVKTTESEHKPCEVQTVDRNWPQNGDVSFSSFSASYSADSDLVLKNVDLSTSARERLGVCGRSGSGKSSMLASLFHLLEFRSGKIVVDGVDISQIPREALRAKINVIPQEPWWVTTETVRFNMDPWHAANSEFDTPLERSQEDQTFISAMTQCQIWHIIERKGGLDAVMTPDFLSHGQRQLFCLARALVRKSKVVVLDEVSANVDVNTDKLMQSVIREHFHNCTIIAVAHRLNTIENGNRVVVLSRGRIAEVGEPQVLLKTEGSRFKELYET</sequence>
<feature type="domain" description="ABC transporter" evidence="9">
    <location>
        <begin position="611"/>
        <end position="844"/>
    </location>
</feature>
<keyword evidence="7 8" id="KW-0472">Membrane</keyword>
<name>A0ABR0JSR3_9EURO</name>
<proteinExistence type="predicted"/>
<feature type="transmembrane region" description="Helical" evidence="8">
    <location>
        <begin position="156"/>
        <end position="176"/>
    </location>
</feature>
<evidence type="ECO:0000256" key="8">
    <source>
        <dbReference type="SAM" id="Phobius"/>
    </source>
</evidence>
<protein>
    <submittedName>
        <fullName evidence="11">Uncharacterized protein</fullName>
    </submittedName>
</protein>
<dbReference type="SUPFAM" id="SSF90123">
    <property type="entry name" value="ABC transporter transmembrane region"/>
    <property type="match status" value="2"/>
</dbReference>
<dbReference type="Pfam" id="PF00005">
    <property type="entry name" value="ABC_tran"/>
    <property type="match status" value="2"/>
</dbReference>
<dbReference type="PROSITE" id="PS00211">
    <property type="entry name" value="ABC_TRANSPORTER_1"/>
    <property type="match status" value="2"/>
</dbReference>
<feature type="transmembrane region" description="Helical" evidence="8">
    <location>
        <begin position="405"/>
        <end position="426"/>
    </location>
</feature>
<dbReference type="SMART" id="SM00382">
    <property type="entry name" value="AAA"/>
    <property type="match status" value="2"/>
</dbReference>
<dbReference type="Proteomes" id="UP001345691">
    <property type="component" value="Unassembled WGS sequence"/>
</dbReference>
<dbReference type="InterPro" id="IPR044726">
    <property type="entry name" value="ABCC_6TM_D2"/>
</dbReference>
<evidence type="ECO:0000313" key="12">
    <source>
        <dbReference type="Proteomes" id="UP001345691"/>
    </source>
</evidence>
<accession>A0ABR0JSR3</accession>
<feature type="domain" description="ABC transporter" evidence="9">
    <location>
        <begin position="1222"/>
        <end position="1466"/>
    </location>
</feature>
<reference evidence="11 12" key="1">
    <citation type="submission" date="2023-08" db="EMBL/GenBank/DDBJ databases">
        <title>Black Yeasts Isolated from many extreme environments.</title>
        <authorList>
            <person name="Coleine C."/>
            <person name="Stajich J.E."/>
            <person name="Selbmann L."/>
        </authorList>
    </citation>
    <scope>NUCLEOTIDE SEQUENCE [LARGE SCALE GENOMIC DNA]</scope>
    <source>
        <strain evidence="11 12">CCFEE 6328</strain>
    </source>
</reference>
<dbReference type="PROSITE" id="PS50893">
    <property type="entry name" value="ABC_TRANSPORTER_2"/>
    <property type="match status" value="2"/>
</dbReference>
<organism evidence="11 12">
    <name type="scientific">Exophiala sideris</name>
    <dbReference type="NCBI Taxonomy" id="1016849"/>
    <lineage>
        <taxon>Eukaryota</taxon>
        <taxon>Fungi</taxon>
        <taxon>Dikarya</taxon>
        <taxon>Ascomycota</taxon>
        <taxon>Pezizomycotina</taxon>
        <taxon>Eurotiomycetes</taxon>
        <taxon>Chaetothyriomycetidae</taxon>
        <taxon>Chaetothyriales</taxon>
        <taxon>Herpotrichiellaceae</taxon>
        <taxon>Exophiala</taxon>
    </lineage>
</organism>
<evidence type="ECO:0000259" key="9">
    <source>
        <dbReference type="PROSITE" id="PS50893"/>
    </source>
</evidence>
<feature type="transmembrane region" description="Helical" evidence="8">
    <location>
        <begin position="98"/>
        <end position="119"/>
    </location>
</feature>
<dbReference type="InterPro" id="IPR027417">
    <property type="entry name" value="P-loop_NTPase"/>
</dbReference>
<dbReference type="InterPro" id="IPR017871">
    <property type="entry name" value="ABC_transporter-like_CS"/>
</dbReference>
<evidence type="ECO:0000259" key="10">
    <source>
        <dbReference type="PROSITE" id="PS50929"/>
    </source>
</evidence>
<feature type="transmembrane region" description="Helical" evidence="8">
    <location>
        <begin position="943"/>
        <end position="966"/>
    </location>
</feature>
<evidence type="ECO:0000313" key="11">
    <source>
        <dbReference type="EMBL" id="KAK5069009.1"/>
    </source>
</evidence>
<evidence type="ECO:0000256" key="3">
    <source>
        <dbReference type="ARBA" id="ARBA00022692"/>
    </source>
</evidence>
<evidence type="ECO:0000256" key="6">
    <source>
        <dbReference type="ARBA" id="ARBA00022989"/>
    </source>
</evidence>
<feature type="transmembrane region" description="Helical" evidence="8">
    <location>
        <begin position="34"/>
        <end position="56"/>
    </location>
</feature>
<feature type="transmembrane region" description="Helical" evidence="8">
    <location>
        <begin position="904"/>
        <end position="923"/>
    </location>
</feature>
<keyword evidence="12" id="KW-1185">Reference proteome</keyword>
<dbReference type="InterPro" id="IPR003439">
    <property type="entry name" value="ABC_transporter-like_ATP-bd"/>
</dbReference>
<dbReference type="Gene3D" id="3.40.50.300">
    <property type="entry name" value="P-loop containing nucleotide triphosphate hydrolases"/>
    <property type="match status" value="2"/>
</dbReference>
<feature type="transmembrane region" description="Helical" evidence="8">
    <location>
        <begin position="493"/>
        <end position="513"/>
    </location>
</feature>
<evidence type="ECO:0000256" key="7">
    <source>
        <dbReference type="ARBA" id="ARBA00023136"/>
    </source>
</evidence>
<dbReference type="PANTHER" id="PTHR24223:SF269">
    <property type="entry name" value="ABC MULTIDRUG TRANSPORTER (EUROFUNG)-RELATED"/>
    <property type="match status" value="1"/>
</dbReference>
<feature type="domain" description="ABC transmembrane type-1" evidence="10">
    <location>
        <begin position="932"/>
        <end position="1185"/>
    </location>
</feature>
<dbReference type="CDD" id="cd03250">
    <property type="entry name" value="ABCC_MRP_domain1"/>
    <property type="match status" value="1"/>
</dbReference>
<evidence type="ECO:0000256" key="2">
    <source>
        <dbReference type="ARBA" id="ARBA00022448"/>
    </source>
</evidence>
<dbReference type="InterPro" id="IPR011527">
    <property type="entry name" value="ABC1_TM_dom"/>
</dbReference>
<evidence type="ECO:0000256" key="1">
    <source>
        <dbReference type="ARBA" id="ARBA00004141"/>
    </source>
</evidence>
<evidence type="ECO:0000256" key="5">
    <source>
        <dbReference type="ARBA" id="ARBA00022840"/>
    </source>
</evidence>
<feature type="transmembrane region" description="Helical" evidence="8">
    <location>
        <begin position="68"/>
        <end position="86"/>
    </location>
</feature>
<feature type="transmembrane region" description="Helical" evidence="8">
    <location>
        <begin position="1043"/>
        <end position="1063"/>
    </location>
</feature>
<keyword evidence="6 8" id="KW-1133">Transmembrane helix</keyword>
<keyword evidence="5" id="KW-0067">ATP-binding</keyword>
<keyword evidence="2" id="KW-0813">Transport</keyword>
<comment type="caution">
    <text evidence="11">The sequence shown here is derived from an EMBL/GenBank/DDBJ whole genome shotgun (WGS) entry which is preliminary data.</text>
</comment>
<dbReference type="InterPro" id="IPR044746">
    <property type="entry name" value="ABCC_6TM_D1"/>
</dbReference>
<dbReference type="Pfam" id="PF24357">
    <property type="entry name" value="TMD0_ABC"/>
    <property type="match status" value="1"/>
</dbReference>
<dbReference type="Pfam" id="PF00664">
    <property type="entry name" value="ABC_membrane"/>
    <property type="match status" value="2"/>
</dbReference>
<feature type="transmembrane region" description="Helical" evidence="8">
    <location>
        <begin position="1127"/>
        <end position="1149"/>
    </location>
</feature>
<dbReference type="PROSITE" id="PS50929">
    <property type="entry name" value="ABC_TM1F"/>
    <property type="match status" value="2"/>
</dbReference>
<dbReference type="CDD" id="cd18579">
    <property type="entry name" value="ABC_6TM_ABCC_D1"/>
    <property type="match status" value="1"/>
</dbReference>
<dbReference type="EMBL" id="JAVRRF010000001">
    <property type="protein sequence ID" value="KAK5069009.1"/>
    <property type="molecule type" value="Genomic_DNA"/>
</dbReference>
<dbReference type="InterPro" id="IPR003593">
    <property type="entry name" value="AAA+_ATPase"/>
</dbReference>
<dbReference type="SUPFAM" id="SSF52540">
    <property type="entry name" value="P-loop containing nucleoside triphosphate hydrolases"/>
    <property type="match status" value="2"/>
</dbReference>
<dbReference type="InterPro" id="IPR056227">
    <property type="entry name" value="TMD0_ABC"/>
</dbReference>